<accession>A0A7W6HI10</accession>
<keyword evidence="3" id="KW-1185">Reference proteome</keyword>
<organism evidence="2 3">
    <name type="scientific">Aurantimonas endophytica</name>
    <dbReference type="NCBI Taxonomy" id="1522175"/>
    <lineage>
        <taxon>Bacteria</taxon>
        <taxon>Pseudomonadati</taxon>
        <taxon>Pseudomonadota</taxon>
        <taxon>Alphaproteobacteria</taxon>
        <taxon>Hyphomicrobiales</taxon>
        <taxon>Aurantimonadaceae</taxon>
        <taxon>Aurantimonas</taxon>
    </lineage>
</organism>
<evidence type="ECO:0000313" key="3">
    <source>
        <dbReference type="Proteomes" id="UP000588647"/>
    </source>
</evidence>
<evidence type="ECO:0008006" key="4">
    <source>
        <dbReference type="Google" id="ProtNLM"/>
    </source>
</evidence>
<dbReference type="EMBL" id="JACIEM010000007">
    <property type="protein sequence ID" value="MBB4005543.1"/>
    <property type="molecule type" value="Genomic_DNA"/>
</dbReference>
<dbReference type="Proteomes" id="UP000588647">
    <property type="component" value="Unassembled WGS sequence"/>
</dbReference>
<comment type="caution">
    <text evidence="2">The sequence shown here is derived from an EMBL/GenBank/DDBJ whole genome shotgun (WGS) entry which is preliminary data.</text>
</comment>
<feature type="chain" id="PRO_5031321767" description="SnoaL-like domain-containing protein" evidence="1">
    <location>
        <begin position="21"/>
        <end position="129"/>
    </location>
</feature>
<gene>
    <name evidence="2" type="ORF">GGR03_004645</name>
</gene>
<dbReference type="InterPro" id="IPR032710">
    <property type="entry name" value="NTF2-like_dom_sf"/>
</dbReference>
<evidence type="ECO:0000313" key="2">
    <source>
        <dbReference type="EMBL" id="MBB4005543.1"/>
    </source>
</evidence>
<dbReference type="SUPFAM" id="SSF54427">
    <property type="entry name" value="NTF2-like"/>
    <property type="match status" value="1"/>
</dbReference>
<sequence>MNLRRVLALSVLAWTSTQYAAEASPEAVVRELSVALLSRDADRILAIFDREHGGYAYTLRGDLTTGPAFEAWLRRDIIARGRVFVIDRLQVVGNRVEVEATYGIGKPSIFRRYIFEVVDGKVAGWFIGY</sequence>
<name>A0A7W6HI10_9HYPH</name>
<feature type="signal peptide" evidence="1">
    <location>
        <begin position="1"/>
        <end position="20"/>
    </location>
</feature>
<proteinExistence type="predicted"/>
<reference evidence="2 3" key="1">
    <citation type="submission" date="2020-08" db="EMBL/GenBank/DDBJ databases">
        <title>Genomic Encyclopedia of Type Strains, Phase IV (KMG-IV): sequencing the most valuable type-strain genomes for metagenomic binning, comparative biology and taxonomic classification.</title>
        <authorList>
            <person name="Goeker M."/>
        </authorList>
    </citation>
    <scope>NUCLEOTIDE SEQUENCE [LARGE SCALE GENOMIC DNA]</scope>
    <source>
        <strain evidence="2 3">DSM 103570</strain>
    </source>
</reference>
<evidence type="ECO:0000256" key="1">
    <source>
        <dbReference type="SAM" id="SignalP"/>
    </source>
</evidence>
<dbReference type="AlphaFoldDB" id="A0A7W6HI10"/>
<protein>
    <recommendedName>
        <fullName evidence="4">SnoaL-like domain-containing protein</fullName>
    </recommendedName>
</protein>
<keyword evidence="1" id="KW-0732">Signal</keyword>
<dbReference type="RefSeq" id="WP_183211159.1">
    <property type="nucleotide sequence ID" value="NZ_JAAAMM010000007.1"/>
</dbReference>